<sequence length="356" mass="38604">MSLQVLPIASLPIGIKNGVGGLVGRRLYAGLGSAGKHLFFYDLDTPALGWQQAPLFPGLERNDAVAVTSGNRLYVFSGAGIEPGNCSPSVLSDGYYFDVNDNAWGQVEASIPVGLLGASGCEIEPEKLLFFGGYNKSTFDDFLNKLSQVDAALKPQQHQALLSEFMSQPIEEYGWNGDIWQFDTRLQRWSIKASNPFAANCGAGLIQQENRVTLIEGEVKPGLRSLDSKQFTFHSTGGADYQRIPAIAQSNPNHEGIAGGFAGLTQDALTVAGGAYFVGSQDNYRKRQWYSHQGLKKHYSTDIWMFDGKRWQIAGQLSQGLAYGVAISVGDEMYVIGGEDNSGAAQRGCCVLTWSH</sequence>
<gene>
    <name evidence="7" type="ORF">VISI1226_03310</name>
</gene>
<evidence type="ECO:0000313" key="8">
    <source>
        <dbReference type="Proteomes" id="UP000006228"/>
    </source>
</evidence>
<dbReference type="eggNOG" id="COG3055">
    <property type="taxonomic scope" value="Bacteria"/>
</dbReference>
<comment type="caution">
    <text evidence="7">The sequence shown here is derived from an EMBL/GenBank/DDBJ whole genome shotgun (WGS) entry which is preliminary data.</text>
</comment>
<evidence type="ECO:0000256" key="6">
    <source>
        <dbReference type="ARBA" id="ARBA00023277"/>
    </source>
</evidence>
<dbReference type="PANTHER" id="PTHR46093:SF18">
    <property type="entry name" value="FIBRONECTIN TYPE-III DOMAIN-CONTAINING PROTEIN"/>
    <property type="match status" value="1"/>
</dbReference>
<evidence type="ECO:0000256" key="5">
    <source>
        <dbReference type="ARBA" id="ARBA00023235"/>
    </source>
</evidence>
<dbReference type="Gene3D" id="2.120.10.80">
    <property type="entry name" value="Kelch-type beta propeller"/>
    <property type="match status" value="2"/>
</dbReference>
<evidence type="ECO:0000256" key="4">
    <source>
        <dbReference type="ARBA" id="ARBA00022764"/>
    </source>
</evidence>
<dbReference type="InterPro" id="IPR015915">
    <property type="entry name" value="Kelch-typ_b-propeller"/>
</dbReference>
<dbReference type="NCBIfam" id="TIGR03547">
    <property type="entry name" value="muta_rot_YjhT"/>
    <property type="match status" value="1"/>
</dbReference>
<evidence type="ECO:0000256" key="3">
    <source>
        <dbReference type="ARBA" id="ARBA00022737"/>
    </source>
</evidence>
<dbReference type="OrthoDB" id="5857700at2"/>
<dbReference type="GO" id="GO:0016853">
    <property type="term" value="F:isomerase activity"/>
    <property type="evidence" value="ECO:0007669"/>
    <property type="project" value="UniProtKB-KW"/>
</dbReference>
<evidence type="ECO:0000256" key="2">
    <source>
        <dbReference type="ARBA" id="ARBA00022729"/>
    </source>
</evidence>
<keyword evidence="1" id="KW-0880">Kelch repeat</keyword>
<accession>E8MB53</accession>
<evidence type="ECO:0000256" key="1">
    <source>
        <dbReference type="ARBA" id="ARBA00022441"/>
    </source>
</evidence>
<organism evidence="7 8">
    <name type="scientific">Vibrio sinaloensis DSM 21326</name>
    <dbReference type="NCBI Taxonomy" id="945550"/>
    <lineage>
        <taxon>Bacteria</taxon>
        <taxon>Pseudomonadati</taxon>
        <taxon>Pseudomonadota</taxon>
        <taxon>Gammaproteobacteria</taxon>
        <taxon>Vibrionales</taxon>
        <taxon>Vibrionaceae</taxon>
        <taxon>Vibrio</taxon>
        <taxon>Vibrio oreintalis group</taxon>
    </lineage>
</organism>
<dbReference type="PANTHER" id="PTHR46093">
    <property type="entry name" value="ACYL-COA-BINDING DOMAIN-CONTAINING PROTEIN 5"/>
    <property type="match status" value="1"/>
</dbReference>
<keyword evidence="6" id="KW-0119">Carbohydrate metabolism</keyword>
<dbReference type="Pfam" id="PF24996">
    <property type="entry name" value="NANM"/>
    <property type="match status" value="1"/>
</dbReference>
<dbReference type="EMBL" id="AEVT01000099">
    <property type="protein sequence ID" value="EGA68636.1"/>
    <property type="molecule type" value="Genomic_DNA"/>
</dbReference>
<reference evidence="7 8" key="1">
    <citation type="journal article" date="2012" name="Int. J. Syst. Evol. Microbiol.">
        <title>Vibrio caribbeanicus sp. nov., isolated from the marine sponge Scleritoderma cyanea.</title>
        <authorList>
            <person name="Hoffmann M."/>
            <person name="Monday S.R."/>
            <person name="Allard M.W."/>
            <person name="Strain E.A."/>
            <person name="Whittaker P."/>
            <person name="Naum M."/>
            <person name="McCarthy P.J."/>
            <person name="Lopez J.V."/>
            <person name="Fischer M."/>
            <person name="Brown E.W."/>
        </authorList>
    </citation>
    <scope>NUCLEOTIDE SEQUENCE [LARGE SCALE GENOMIC DNA]</scope>
    <source>
        <strain evidence="8">DSMZ 21326</strain>
    </source>
</reference>
<evidence type="ECO:0000313" key="7">
    <source>
        <dbReference type="EMBL" id="EGA68636.1"/>
    </source>
</evidence>
<dbReference type="RefSeq" id="WP_008079927.1">
    <property type="nucleotide sequence ID" value="NZ_AEVT01000099.1"/>
</dbReference>
<dbReference type="InterPro" id="IPR056734">
    <property type="entry name" value="NANM"/>
</dbReference>
<dbReference type="InterPro" id="IPR019936">
    <property type="entry name" value="NanM_proteobact"/>
</dbReference>
<dbReference type="AlphaFoldDB" id="E8MB53"/>
<name>E8MB53_PHOS4</name>
<dbReference type="SUPFAM" id="SSF117281">
    <property type="entry name" value="Kelch motif"/>
    <property type="match status" value="1"/>
</dbReference>
<keyword evidence="5" id="KW-0413">Isomerase</keyword>
<keyword evidence="3" id="KW-0677">Repeat</keyword>
<keyword evidence="2" id="KW-0732">Signal</keyword>
<evidence type="ECO:0008006" key="9">
    <source>
        <dbReference type="Google" id="ProtNLM"/>
    </source>
</evidence>
<proteinExistence type="predicted"/>
<dbReference type="Proteomes" id="UP000006228">
    <property type="component" value="Unassembled WGS sequence"/>
</dbReference>
<protein>
    <recommendedName>
        <fullName evidence="9">N-acetylneuraminate epimerase</fullName>
    </recommendedName>
</protein>
<keyword evidence="4" id="KW-0574">Periplasm</keyword>